<dbReference type="GO" id="GO:0099402">
    <property type="term" value="P:plant organ development"/>
    <property type="evidence" value="ECO:0007669"/>
    <property type="project" value="UniProtKB-ARBA"/>
</dbReference>
<dbReference type="Pfam" id="PF08879">
    <property type="entry name" value="WRC"/>
    <property type="match status" value="1"/>
</dbReference>
<feature type="short sequence motif" description="Bipartite nuclear localization signal" evidence="4">
    <location>
        <begin position="199"/>
        <end position="206"/>
    </location>
</feature>
<dbReference type="PROSITE" id="PS51666">
    <property type="entry name" value="QLQ"/>
    <property type="match status" value="1"/>
</dbReference>
<evidence type="ECO:0000259" key="8">
    <source>
        <dbReference type="PROSITE" id="PS51667"/>
    </source>
</evidence>
<dbReference type="EMBL" id="WHWC01000015">
    <property type="protein sequence ID" value="KAG8369136.1"/>
    <property type="molecule type" value="Genomic_DNA"/>
</dbReference>
<comment type="subcellular location">
    <subcellularLocation>
        <location evidence="1 4 5">Nucleus</location>
    </subcellularLocation>
</comment>
<keyword evidence="5" id="KW-0010">Activator</keyword>
<evidence type="ECO:0000256" key="3">
    <source>
        <dbReference type="ARBA" id="ARBA00023242"/>
    </source>
</evidence>
<evidence type="ECO:0000313" key="9">
    <source>
        <dbReference type="EMBL" id="KAG8369136.1"/>
    </source>
</evidence>
<dbReference type="GO" id="GO:0005634">
    <property type="term" value="C:nucleus"/>
    <property type="evidence" value="ECO:0007669"/>
    <property type="project" value="UniProtKB-SubCell"/>
</dbReference>
<dbReference type="SMART" id="SM00951">
    <property type="entry name" value="QLQ"/>
    <property type="match status" value="1"/>
</dbReference>
<organism evidence="9 10">
    <name type="scientific">Buddleja alternifolia</name>
    <dbReference type="NCBI Taxonomy" id="168488"/>
    <lineage>
        <taxon>Eukaryota</taxon>
        <taxon>Viridiplantae</taxon>
        <taxon>Streptophyta</taxon>
        <taxon>Embryophyta</taxon>
        <taxon>Tracheophyta</taxon>
        <taxon>Spermatophyta</taxon>
        <taxon>Magnoliopsida</taxon>
        <taxon>eudicotyledons</taxon>
        <taxon>Gunneridae</taxon>
        <taxon>Pentapetalae</taxon>
        <taxon>asterids</taxon>
        <taxon>lamiids</taxon>
        <taxon>Lamiales</taxon>
        <taxon>Scrophulariaceae</taxon>
        <taxon>Buddlejeae</taxon>
        <taxon>Buddleja</taxon>
    </lineage>
</organism>
<keyword evidence="10" id="KW-1185">Reference proteome</keyword>
<evidence type="ECO:0000259" key="7">
    <source>
        <dbReference type="PROSITE" id="PS51666"/>
    </source>
</evidence>
<keyword evidence="3 4" id="KW-0539">Nucleus</keyword>
<proteinExistence type="inferred from homology"/>
<comment type="domain">
    <text evidence="5">The QLQ domain and WRC domain may be involved in protein-protein interaction and DNA-binding, respectively.</text>
</comment>
<dbReference type="Pfam" id="PF08880">
    <property type="entry name" value="QLQ"/>
    <property type="match status" value="1"/>
</dbReference>
<keyword evidence="5" id="KW-0805">Transcription regulation</keyword>
<comment type="function">
    <text evidence="5">Transcription activator.</text>
</comment>
<feature type="region of interest" description="Disordered" evidence="6">
    <location>
        <begin position="193"/>
        <end position="259"/>
    </location>
</feature>
<dbReference type="GO" id="GO:0006351">
    <property type="term" value="P:DNA-templated transcription"/>
    <property type="evidence" value="ECO:0007669"/>
    <property type="project" value="UniProtKB-UniRule"/>
</dbReference>
<feature type="compositionally biased region" description="Low complexity" evidence="6">
    <location>
        <begin position="480"/>
        <end position="490"/>
    </location>
</feature>
<evidence type="ECO:0000256" key="2">
    <source>
        <dbReference type="ARBA" id="ARBA00008122"/>
    </source>
</evidence>
<evidence type="ECO:0000256" key="5">
    <source>
        <dbReference type="RuleBase" id="RU367127"/>
    </source>
</evidence>
<dbReference type="InterPro" id="IPR014978">
    <property type="entry name" value="Gln-Leu-Gln_QLQ"/>
</dbReference>
<evidence type="ECO:0000256" key="4">
    <source>
        <dbReference type="PROSITE-ProRule" id="PRU01002"/>
    </source>
</evidence>
<feature type="domain" description="WRC" evidence="8">
    <location>
        <begin position="166"/>
        <end position="210"/>
    </location>
</feature>
<dbReference type="GO" id="GO:0005524">
    <property type="term" value="F:ATP binding"/>
    <property type="evidence" value="ECO:0007669"/>
    <property type="project" value="UniProtKB-UniRule"/>
</dbReference>
<accession>A0AAV6WM90</accession>
<feature type="domain" description="QLQ" evidence="7">
    <location>
        <begin position="106"/>
        <end position="141"/>
    </location>
</feature>
<feature type="region of interest" description="Disordered" evidence="6">
    <location>
        <begin position="480"/>
        <end position="501"/>
    </location>
</feature>
<evidence type="ECO:0000313" key="10">
    <source>
        <dbReference type="Proteomes" id="UP000826271"/>
    </source>
</evidence>
<evidence type="ECO:0000256" key="6">
    <source>
        <dbReference type="SAM" id="MobiDB-lite"/>
    </source>
</evidence>
<dbReference type="Proteomes" id="UP000826271">
    <property type="component" value="Unassembled WGS sequence"/>
</dbReference>
<comment type="caution">
    <text evidence="9">The sequence shown here is derived from an EMBL/GenBank/DDBJ whole genome shotgun (WGS) entry which is preliminary data.</text>
</comment>
<dbReference type="GO" id="GO:0006355">
    <property type="term" value="P:regulation of DNA-templated transcription"/>
    <property type="evidence" value="ECO:0007669"/>
    <property type="project" value="InterPro"/>
</dbReference>
<feature type="compositionally biased region" description="Polar residues" evidence="6">
    <location>
        <begin position="235"/>
        <end position="259"/>
    </location>
</feature>
<protein>
    <recommendedName>
        <fullName evidence="5">Growth-regulating factor</fullName>
    </recommendedName>
</protein>
<dbReference type="PROSITE" id="PS51667">
    <property type="entry name" value="WRC"/>
    <property type="match status" value="1"/>
</dbReference>
<name>A0AAV6WM90_9LAMI</name>
<dbReference type="InterPro" id="IPR031137">
    <property type="entry name" value="GRF"/>
</dbReference>
<dbReference type="InterPro" id="IPR014977">
    <property type="entry name" value="WRC_dom"/>
</dbReference>
<keyword evidence="5" id="KW-0804">Transcription</keyword>
<evidence type="ECO:0000256" key="1">
    <source>
        <dbReference type="ARBA" id="ARBA00004123"/>
    </source>
</evidence>
<reference evidence="9" key="1">
    <citation type="submission" date="2019-10" db="EMBL/GenBank/DDBJ databases">
        <authorList>
            <person name="Zhang R."/>
            <person name="Pan Y."/>
            <person name="Wang J."/>
            <person name="Ma R."/>
            <person name="Yu S."/>
        </authorList>
    </citation>
    <scope>NUCLEOTIDE SEQUENCE</scope>
    <source>
        <strain evidence="9">LA-IB0</strain>
        <tissue evidence="9">Leaf</tissue>
    </source>
</reference>
<gene>
    <name evidence="9" type="ORF">BUALT_Bualt15G0120000</name>
</gene>
<comment type="similarity">
    <text evidence="2 5">Belongs to the GRF family.</text>
</comment>
<dbReference type="PANTHER" id="PTHR31602:SF111">
    <property type="entry name" value="GROWTH-REGULATING FACTOR"/>
    <property type="match status" value="1"/>
</dbReference>
<feature type="short sequence motif" description="Bipartite nuclear localization signal" evidence="4">
    <location>
        <begin position="171"/>
        <end position="181"/>
    </location>
</feature>
<sequence>MDLGMVGLDNLISSNSQASNNGGFSLENAYGSEFLKQERTINEENDNHRDFKMAKISSNEGHQQMLSFSSQTHVTLPYYNYQTSNGAFTRNTGYGSGGVMSSVRGPFTPSQWMELEHQALIYKYITANVPIPSYLLNPIAKALESACLRSNALGWGGFHLGFSNTDPEPGRCRRTDGKKWRCSRDAVADQKYCERHINRGRHRSRKPVEGQSGHSASRTTTTNVNPKPPPSSTSATGVSNGLNDLQPSGSNNHLSGIPNINRSLLHKKNAGGAYQQTTTVLSMASPNVSLKNHHNQYEESSHPEFGLVCSDSLLNPLNTNFRNYDHSQNLNNHDQIKSQHALRQFMDDWPKNLPDRSPVSWPDIDLQPDRTQLSISTPMATSNEKLATSPQQLSRELEMGLGVGTIDSQQNQRQQNNWVPISWEPSMGGPLGEVLHNTSNNTSECNNPKALNLMERWENSSRLASSPTGVLQGGAFGSFSNSSAGSSPRAESSKTPDGASVCNGLIGRGLVSPTIGSLSKF</sequence>
<dbReference type="PANTHER" id="PTHR31602">
    <property type="entry name" value="GROWTH-REGULATING FACTOR 5"/>
    <property type="match status" value="1"/>
</dbReference>
<dbReference type="AlphaFoldDB" id="A0AAV6WM90"/>